<gene>
    <name evidence="3" type="ORF">HannXRQ_Chr10g0279291</name>
    <name evidence="2" type="ORF">HanXRQr2_Chr10g0420831</name>
</gene>
<evidence type="ECO:0000313" key="4">
    <source>
        <dbReference type="Proteomes" id="UP000215914"/>
    </source>
</evidence>
<organism evidence="3 4">
    <name type="scientific">Helianthus annuus</name>
    <name type="common">Common sunflower</name>
    <dbReference type="NCBI Taxonomy" id="4232"/>
    <lineage>
        <taxon>Eukaryota</taxon>
        <taxon>Viridiplantae</taxon>
        <taxon>Streptophyta</taxon>
        <taxon>Embryophyta</taxon>
        <taxon>Tracheophyta</taxon>
        <taxon>Spermatophyta</taxon>
        <taxon>Magnoliopsida</taxon>
        <taxon>eudicotyledons</taxon>
        <taxon>Gunneridae</taxon>
        <taxon>Pentapetalae</taxon>
        <taxon>asterids</taxon>
        <taxon>campanulids</taxon>
        <taxon>Asterales</taxon>
        <taxon>Asteraceae</taxon>
        <taxon>Asteroideae</taxon>
        <taxon>Heliantheae alliance</taxon>
        <taxon>Heliantheae</taxon>
        <taxon>Helianthus</taxon>
    </lineage>
</organism>
<evidence type="ECO:0000313" key="3">
    <source>
        <dbReference type="EMBL" id="OTG09693.1"/>
    </source>
</evidence>
<protein>
    <submittedName>
        <fullName evidence="3">Uncharacterized protein</fullName>
    </submittedName>
</protein>
<feature type="region of interest" description="Disordered" evidence="1">
    <location>
        <begin position="1"/>
        <end position="29"/>
    </location>
</feature>
<reference evidence="2 4" key="1">
    <citation type="journal article" date="2017" name="Nature">
        <title>The sunflower genome provides insights into oil metabolism, flowering and Asterid evolution.</title>
        <authorList>
            <person name="Badouin H."/>
            <person name="Gouzy J."/>
            <person name="Grassa C.J."/>
            <person name="Murat F."/>
            <person name="Staton S.E."/>
            <person name="Cottret L."/>
            <person name="Lelandais-Briere C."/>
            <person name="Owens G.L."/>
            <person name="Carrere S."/>
            <person name="Mayjonade B."/>
            <person name="Legrand L."/>
            <person name="Gill N."/>
            <person name="Kane N.C."/>
            <person name="Bowers J.E."/>
            <person name="Hubner S."/>
            <person name="Bellec A."/>
            <person name="Berard A."/>
            <person name="Berges H."/>
            <person name="Blanchet N."/>
            <person name="Boniface M.C."/>
            <person name="Brunel D."/>
            <person name="Catrice O."/>
            <person name="Chaidir N."/>
            <person name="Claudel C."/>
            <person name="Donnadieu C."/>
            <person name="Faraut T."/>
            <person name="Fievet G."/>
            <person name="Helmstetter N."/>
            <person name="King M."/>
            <person name="Knapp S.J."/>
            <person name="Lai Z."/>
            <person name="Le Paslier M.C."/>
            <person name="Lippi Y."/>
            <person name="Lorenzon L."/>
            <person name="Mandel J.R."/>
            <person name="Marage G."/>
            <person name="Marchand G."/>
            <person name="Marquand E."/>
            <person name="Bret-Mestries E."/>
            <person name="Morien E."/>
            <person name="Nambeesan S."/>
            <person name="Nguyen T."/>
            <person name="Pegot-Espagnet P."/>
            <person name="Pouilly N."/>
            <person name="Raftis F."/>
            <person name="Sallet E."/>
            <person name="Schiex T."/>
            <person name="Thomas J."/>
            <person name="Vandecasteele C."/>
            <person name="Vares D."/>
            <person name="Vear F."/>
            <person name="Vautrin S."/>
            <person name="Crespi M."/>
            <person name="Mangin B."/>
            <person name="Burke J.M."/>
            <person name="Salse J."/>
            <person name="Munos S."/>
            <person name="Vincourt P."/>
            <person name="Rieseberg L.H."/>
            <person name="Langlade N.B."/>
        </authorList>
    </citation>
    <scope>NUCLEOTIDE SEQUENCE [LARGE SCALE GENOMIC DNA]</scope>
    <source>
        <strain evidence="4">cv. SF193</strain>
        <tissue evidence="2">Leaves</tissue>
    </source>
</reference>
<name>A0A251TG23_HELAN</name>
<dbReference type="Proteomes" id="UP000215914">
    <property type="component" value="Chromosome 10"/>
</dbReference>
<dbReference type="EMBL" id="CM007899">
    <property type="protein sequence ID" value="OTG09693.1"/>
    <property type="molecule type" value="Genomic_DNA"/>
</dbReference>
<evidence type="ECO:0000313" key="2">
    <source>
        <dbReference type="EMBL" id="KAF5784773.1"/>
    </source>
</evidence>
<keyword evidence="4" id="KW-1185">Reference proteome</keyword>
<dbReference type="InParanoid" id="A0A251TG23"/>
<reference evidence="2" key="3">
    <citation type="submission" date="2020-06" db="EMBL/GenBank/DDBJ databases">
        <title>Helianthus annuus Genome sequencing and assembly Release 2.</title>
        <authorList>
            <person name="Gouzy J."/>
            <person name="Langlade N."/>
            <person name="Munos S."/>
        </authorList>
    </citation>
    <scope>NUCLEOTIDE SEQUENCE</scope>
    <source>
        <tissue evidence="2">Leaves</tissue>
    </source>
</reference>
<sequence>MKGNGDLDAKGINGQSHEEKRLGEVSRATLGHDQDVQLQAQRVLMDTKVKEMKDQLIRAKAYLSFAAIKITGGS</sequence>
<accession>A0A251TG23</accession>
<evidence type="ECO:0000256" key="1">
    <source>
        <dbReference type="SAM" id="MobiDB-lite"/>
    </source>
</evidence>
<feature type="compositionally biased region" description="Basic and acidic residues" evidence="1">
    <location>
        <begin position="16"/>
        <end position="29"/>
    </location>
</feature>
<dbReference type="AlphaFoldDB" id="A0A251TG23"/>
<proteinExistence type="predicted"/>
<dbReference type="Gramene" id="mRNA:HanXRQr2_Chr10g0420831">
    <property type="protein sequence ID" value="mRNA:HanXRQr2_Chr10g0420831"/>
    <property type="gene ID" value="HanXRQr2_Chr10g0420831"/>
</dbReference>
<reference evidence="3" key="2">
    <citation type="submission" date="2017-02" db="EMBL/GenBank/DDBJ databases">
        <title>Sunflower complete genome.</title>
        <authorList>
            <person name="Langlade N."/>
            <person name="Munos S."/>
        </authorList>
    </citation>
    <scope>NUCLEOTIDE SEQUENCE [LARGE SCALE GENOMIC DNA]</scope>
    <source>
        <tissue evidence="3">Leaves</tissue>
    </source>
</reference>
<dbReference type="EMBL" id="MNCJ02000325">
    <property type="protein sequence ID" value="KAF5784773.1"/>
    <property type="molecule type" value="Genomic_DNA"/>
</dbReference>
<dbReference type="Pfam" id="PF25557">
    <property type="entry name" value="GAUT_1"/>
    <property type="match status" value="1"/>
</dbReference>